<dbReference type="KEGG" id="pbap:Pla133_52340"/>
<dbReference type="PANTHER" id="PTHR33375:SF1">
    <property type="entry name" value="CHROMOSOME-PARTITIONING PROTEIN PARB-RELATED"/>
    <property type="match status" value="1"/>
</dbReference>
<dbReference type="SUPFAM" id="SSF109709">
    <property type="entry name" value="KorB DNA-binding domain-like"/>
    <property type="match status" value="1"/>
</dbReference>
<dbReference type="AlphaFoldDB" id="A0A518BT11"/>
<dbReference type="SMART" id="SM00470">
    <property type="entry name" value="ParB"/>
    <property type="match status" value="1"/>
</dbReference>
<feature type="region of interest" description="Disordered" evidence="4">
    <location>
        <begin position="218"/>
        <end position="250"/>
    </location>
</feature>
<evidence type="ECO:0000313" key="6">
    <source>
        <dbReference type="EMBL" id="QDU70111.1"/>
    </source>
</evidence>
<dbReference type="PANTHER" id="PTHR33375">
    <property type="entry name" value="CHROMOSOME-PARTITIONING PROTEIN PARB-RELATED"/>
    <property type="match status" value="1"/>
</dbReference>
<accession>A0A518BT11</accession>
<reference evidence="6 7" key="1">
    <citation type="submission" date="2019-02" db="EMBL/GenBank/DDBJ databases">
        <title>Deep-cultivation of Planctomycetes and their phenomic and genomic characterization uncovers novel biology.</title>
        <authorList>
            <person name="Wiegand S."/>
            <person name="Jogler M."/>
            <person name="Boedeker C."/>
            <person name="Pinto D."/>
            <person name="Vollmers J."/>
            <person name="Rivas-Marin E."/>
            <person name="Kohn T."/>
            <person name="Peeters S.H."/>
            <person name="Heuer A."/>
            <person name="Rast P."/>
            <person name="Oberbeckmann S."/>
            <person name="Bunk B."/>
            <person name="Jeske O."/>
            <person name="Meyerdierks A."/>
            <person name="Storesund J.E."/>
            <person name="Kallscheuer N."/>
            <person name="Luecker S."/>
            <person name="Lage O.M."/>
            <person name="Pohl T."/>
            <person name="Merkel B.J."/>
            <person name="Hornburger P."/>
            <person name="Mueller R.-W."/>
            <person name="Bruemmer F."/>
            <person name="Labrenz M."/>
            <person name="Spormann A.M."/>
            <person name="Op den Camp H."/>
            <person name="Overmann J."/>
            <person name="Amann R."/>
            <person name="Jetten M.S.M."/>
            <person name="Mascher T."/>
            <person name="Medema M.H."/>
            <person name="Devos D.P."/>
            <person name="Kaster A.-K."/>
            <person name="Ovreas L."/>
            <person name="Rohde M."/>
            <person name="Galperin M.Y."/>
            <person name="Jogler C."/>
        </authorList>
    </citation>
    <scope>NUCLEOTIDE SEQUENCE [LARGE SCALE GENOMIC DNA]</scope>
    <source>
        <strain evidence="6 7">Pla133</strain>
    </source>
</reference>
<name>A0A518BT11_9BACT</name>
<dbReference type="GO" id="GO:0005694">
    <property type="term" value="C:chromosome"/>
    <property type="evidence" value="ECO:0007669"/>
    <property type="project" value="TreeGrafter"/>
</dbReference>
<keyword evidence="7" id="KW-1185">Reference proteome</keyword>
<dbReference type="Pfam" id="PF02195">
    <property type="entry name" value="ParB_N"/>
    <property type="match status" value="1"/>
</dbReference>
<evidence type="ECO:0000256" key="4">
    <source>
        <dbReference type="SAM" id="MobiDB-lite"/>
    </source>
</evidence>
<evidence type="ECO:0000256" key="1">
    <source>
        <dbReference type="ARBA" id="ARBA00006295"/>
    </source>
</evidence>
<dbReference type="InterPro" id="IPR003115">
    <property type="entry name" value="ParB_N"/>
</dbReference>
<evidence type="ECO:0000256" key="3">
    <source>
        <dbReference type="ARBA" id="ARBA00023125"/>
    </source>
</evidence>
<dbReference type="FunFam" id="1.10.10.2830:FF:000001">
    <property type="entry name" value="Chromosome partitioning protein ParB"/>
    <property type="match status" value="1"/>
</dbReference>
<evidence type="ECO:0000256" key="2">
    <source>
        <dbReference type="ARBA" id="ARBA00022829"/>
    </source>
</evidence>
<dbReference type="Pfam" id="PF23552">
    <property type="entry name" value="ParB_C"/>
    <property type="match status" value="1"/>
</dbReference>
<dbReference type="RefSeq" id="WP_145070647.1">
    <property type="nucleotide sequence ID" value="NZ_CP036287.1"/>
</dbReference>
<dbReference type="InterPro" id="IPR057240">
    <property type="entry name" value="ParB_dimer_C"/>
</dbReference>
<dbReference type="NCBIfam" id="TIGR00180">
    <property type="entry name" value="parB_part"/>
    <property type="match status" value="1"/>
</dbReference>
<dbReference type="Gene3D" id="3.90.1530.30">
    <property type="match status" value="1"/>
</dbReference>
<dbReference type="Pfam" id="PF17762">
    <property type="entry name" value="HTH_ParB"/>
    <property type="match status" value="1"/>
</dbReference>
<keyword evidence="2" id="KW-0159">Chromosome partition</keyword>
<dbReference type="EMBL" id="CP036287">
    <property type="protein sequence ID" value="QDU70111.1"/>
    <property type="molecule type" value="Genomic_DNA"/>
</dbReference>
<dbReference type="CDD" id="cd16393">
    <property type="entry name" value="SPO0J_N"/>
    <property type="match status" value="1"/>
</dbReference>
<dbReference type="Proteomes" id="UP000316921">
    <property type="component" value="Chromosome"/>
</dbReference>
<evidence type="ECO:0000259" key="5">
    <source>
        <dbReference type="SMART" id="SM00470"/>
    </source>
</evidence>
<dbReference type="FunFam" id="3.90.1530.30:FF:000001">
    <property type="entry name" value="Chromosome partitioning protein ParB"/>
    <property type="match status" value="1"/>
</dbReference>
<organism evidence="6 7">
    <name type="scientific">Engelhardtia mirabilis</name>
    <dbReference type="NCBI Taxonomy" id="2528011"/>
    <lineage>
        <taxon>Bacteria</taxon>
        <taxon>Pseudomonadati</taxon>
        <taxon>Planctomycetota</taxon>
        <taxon>Planctomycetia</taxon>
        <taxon>Planctomycetia incertae sedis</taxon>
        <taxon>Engelhardtia</taxon>
    </lineage>
</organism>
<dbReference type="Gene3D" id="1.10.10.2830">
    <property type="match status" value="1"/>
</dbReference>
<dbReference type="InterPro" id="IPR004437">
    <property type="entry name" value="ParB/RepB/Spo0J"/>
</dbReference>
<evidence type="ECO:0000313" key="7">
    <source>
        <dbReference type="Proteomes" id="UP000316921"/>
    </source>
</evidence>
<comment type="similarity">
    <text evidence="1">Belongs to the ParB family.</text>
</comment>
<keyword evidence="3" id="KW-0238">DNA-binding</keyword>
<feature type="domain" description="ParB-like N-terminal" evidence="5">
    <location>
        <begin position="23"/>
        <end position="113"/>
    </location>
</feature>
<dbReference type="InterPro" id="IPR036086">
    <property type="entry name" value="ParB/Sulfiredoxin_sf"/>
</dbReference>
<feature type="region of interest" description="Disordered" evidence="4">
    <location>
        <begin position="1"/>
        <end position="25"/>
    </location>
</feature>
<dbReference type="InterPro" id="IPR041468">
    <property type="entry name" value="HTH_ParB/Spo0J"/>
</dbReference>
<proteinExistence type="inferred from homology"/>
<dbReference type="InterPro" id="IPR050336">
    <property type="entry name" value="Chromosome_partition/occlusion"/>
</dbReference>
<dbReference type="GO" id="GO:0007059">
    <property type="term" value="P:chromosome segregation"/>
    <property type="evidence" value="ECO:0007669"/>
    <property type="project" value="UniProtKB-KW"/>
</dbReference>
<dbReference type="GO" id="GO:0003677">
    <property type="term" value="F:DNA binding"/>
    <property type="evidence" value="ECO:0007669"/>
    <property type="project" value="UniProtKB-KW"/>
</dbReference>
<sequence>MEKRLGRGLGSLLGSKPASDSTTQVAVDQIQPNPYQPREHFDETALAELRESIRTHGVLQPVVLRRTGTGLQLIAGERRWRASRDAGLVSVPAVIREGVTDAEMIELALVENLQREDLDPIERAHGYQRMVSDLGLTQAGVAERVGLKRSTVTNHLRLLELPDAIQKLVAESALSMGHARALLGIPAEEVQLALADKIVHDGMSVRTAEEAVREAVRELTGRAPKAPQESAGEAKPSSQAPDGEAPKSQEPWARALTERLQRALGTKVEIRNRPGYRGQILIEYFDKDGLEVLVDQLAPPDTI</sequence>
<protein>
    <submittedName>
        <fullName evidence="6">Putative chromosome-partitioning protein ParB</fullName>
    </submittedName>
</protein>
<dbReference type="SUPFAM" id="SSF110849">
    <property type="entry name" value="ParB/Sulfiredoxin"/>
    <property type="match status" value="1"/>
</dbReference>
<gene>
    <name evidence="6" type="primary">parB</name>
    <name evidence="6" type="ORF">Pla133_52340</name>
</gene>